<protein>
    <recommendedName>
        <fullName evidence="3">Alpha/beta hydrolase</fullName>
    </recommendedName>
</protein>
<dbReference type="OrthoDB" id="9770427at2"/>
<dbReference type="InterPro" id="IPR029058">
    <property type="entry name" value="AB_hydrolase_fold"/>
</dbReference>
<gene>
    <name evidence="1" type="ORF">FLP10_07885</name>
</gene>
<dbReference type="AlphaFoldDB" id="A0A5C1YH31"/>
<proteinExistence type="predicted"/>
<dbReference type="SUPFAM" id="SSF53474">
    <property type="entry name" value="alpha/beta-Hydrolases"/>
    <property type="match status" value="1"/>
</dbReference>
<name>A0A5C1YH31_9MICO</name>
<sequence>MAQNRWFRAGVWIADYCWAGAAQLATPFAGRPPRRWLHGDDGLPEVIVVPGVYERWSFLRGVGERMHRAGHRVRVLHGLGINRAPIGDTGEKLTRALARMPRPAAGRIVVGHSKGGLIGKYLLIREADGNAGDLGLLGVVAIAAPFAGTRRARLLRGDPGVREFLPDAPIILTLGEASTVNGRIVSIFGPYDPHIPDGSELPGATNILVPRSGHFRVLGARETADAVLQGLVLLRESASA</sequence>
<keyword evidence="2" id="KW-1185">Reference proteome</keyword>
<dbReference type="Gene3D" id="3.40.50.1820">
    <property type="entry name" value="alpha/beta hydrolase"/>
    <property type="match status" value="1"/>
</dbReference>
<evidence type="ECO:0008006" key="3">
    <source>
        <dbReference type="Google" id="ProtNLM"/>
    </source>
</evidence>
<dbReference type="Proteomes" id="UP000324678">
    <property type="component" value="Chromosome"/>
</dbReference>
<organism evidence="1 2">
    <name type="scientific">Agromyces intestinalis</name>
    <dbReference type="NCBI Taxonomy" id="2592652"/>
    <lineage>
        <taxon>Bacteria</taxon>
        <taxon>Bacillati</taxon>
        <taxon>Actinomycetota</taxon>
        <taxon>Actinomycetes</taxon>
        <taxon>Micrococcales</taxon>
        <taxon>Microbacteriaceae</taxon>
        <taxon>Agromyces</taxon>
    </lineage>
</organism>
<reference evidence="1 2" key="1">
    <citation type="submission" date="2019-09" db="EMBL/GenBank/DDBJ databases">
        <title>Genome sequencing of strain KACC 19306.</title>
        <authorList>
            <person name="Heo J."/>
            <person name="Kim S.-J."/>
            <person name="Kim J.-S."/>
            <person name="Hong S.-B."/>
            <person name="Kwon S.-W."/>
        </authorList>
    </citation>
    <scope>NUCLEOTIDE SEQUENCE [LARGE SCALE GENOMIC DNA]</scope>
    <source>
        <strain evidence="1 2">KACC 19306</strain>
    </source>
</reference>
<dbReference type="KEGG" id="ail:FLP10_07885"/>
<evidence type="ECO:0000313" key="2">
    <source>
        <dbReference type="Proteomes" id="UP000324678"/>
    </source>
</evidence>
<accession>A0A5C1YH31</accession>
<dbReference type="EMBL" id="CP043505">
    <property type="protein sequence ID" value="QEO14347.1"/>
    <property type="molecule type" value="Genomic_DNA"/>
</dbReference>
<dbReference type="RefSeq" id="WP_149160368.1">
    <property type="nucleotide sequence ID" value="NZ_CP043505.1"/>
</dbReference>
<evidence type="ECO:0000313" key="1">
    <source>
        <dbReference type="EMBL" id="QEO14347.1"/>
    </source>
</evidence>